<dbReference type="Proteomes" id="UP001596132">
    <property type="component" value="Unassembled WGS sequence"/>
</dbReference>
<name>A0ABW0Y7J2_9GAMM</name>
<evidence type="ECO:0000313" key="2">
    <source>
        <dbReference type="Proteomes" id="UP001596132"/>
    </source>
</evidence>
<accession>A0ABW0Y7J2</accession>
<dbReference type="RefSeq" id="WP_156128428.1">
    <property type="nucleotide sequence ID" value="NZ_CDDF01000017.1"/>
</dbReference>
<organism evidence="1 2">
    <name type="scientific">Aeromonas eucrenophila</name>
    <dbReference type="NCBI Taxonomy" id="649"/>
    <lineage>
        <taxon>Bacteria</taxon>
        <taxon>Pseudomonadati</taxon>
        <taxon>Pseudomonadota</taxon>
        <taxon>Gammaproteobacteria</taxon>
        <taxon>Aeromonadales</taxon>
        <taxon>Aeromonadaceae</taxon>
        <taxon>Aeromonas</taxon>
    </lineage>
</organism>
<protein>
    <submittedName>
        <fullName evidence="1">Uncharacterized protein</fullName>
    </submittedName>
</protein>
<keyword evidence="2" id="KW-1185">Reference proteome</keyword>
<proteinExistence type="predicted"/>
<dbReference type="EMBL" id="JBHSPP010000006">
    <property type="protein sequence ID" value="MFC5705557.1"/>
    <property type="molecule type" value="Genomic_DNA"/>
</dbReference>
<reference evidence="2" key="1">
    <citation type="journal article" date="2019" name="Int. J. Syst. Evol. Microbiol.">
        <title>The Global Catalogue of Microorganisms (GCM) 10K type strain sequencing project: providing services to taxonomists for standard genome sequencing and annotation.</title>
        <authorList>
            <consortium name="The Broad Institute Genomics Platform"/>
            <consortium name="The Broad Institute Genome Sequencing Center for Infectious Disease"/>
            <person name="Wu L."/>
            <person name="Ma J."/>
        </authorList>
    </citation>
    <scope>NUCLEOTIDE SEQUENCE [LARGE SCALE GENOMIC DNA]</scope>
    <source>
        <strain evidence="2">KCTC 15012</strain>
    </source>
</reference>
<sequence>MSILSIPCALRNLRLQRRKLASPACQRFIHLPDYLAAIEQPDALAWGALWQHLPQPVNPLRGNLCA</sequence>
<gene>
    <name evidence="1" type="ORF">ACFPVW_05640</name>
</gene>
<evidence type="ECO:0000313" key="1">
    <source>
        <dbReference type="EMBL" id="MFC5705557.1"/>
    </source>
</evidence>
<comment type="caution">
    <text evidence="1">The sequence shown here is derived from an EMBL/GenBank/DDBJ whole genome shotgun (WGS) entry which is preliminary data.</text>
</comment>